<accession>A0ABT7LEI6</accession>
<comment type="subcellular location">
    <subcellularLocation>
        <location evidence="1">Cell membrane</location>
        <topology evidence="1">Multi-pass membrane protein</topology>
    </subcellularLocation>
</comment>
<keyword evidence="9" id="KW-1185">Reference proteome</keyword>
<evidence type="ECO:0000313" key="8">
    <source>
        <dbReference type="EMBL" id="MDL5030610.1"/>
    </source>
</evidence>
<comment type="similarity">
    <text evidence="2">Belongs to the Rht family.</text>
</comment>
<reference evidence="8 9" key="1">
    <citation type="submission" date="2023-06" db="EMBL/GenBank/DDBJ databases">
        <title>Pelomonas sp. APW6 16S ribosomal RNA gene genome sequencing and assembly.</title>
        <authorList>
            <person name="Woo H."/>
        </authorList>
    </citation>
    <scope>NUCLEOTIDE SEQUENCE [LARGE SCALE GENOMIC DNA]</scope>
    <source>
        <strain evidence="8 9">APW6</strain>
    </source>
</reference>
<proteinExistence type="inferred from homology"/>
<name>A0ABT7LEI6_9BURK</name>
<evidence type="ECO:0000256" key="7">
    <source>
        <dbReference type="SAM" id="Phobius"/>
    </source>
</evidence>
<feature type="transmembrane region" description="Helical" evidence="7">
    <location>
        <begin position="70"/>
        <end position="88"/>
    </location>
</feature>
<dbReference type="PIRSF" id="PIRSF006324">
    <property type="entry name" value="LeuE"/>
    <property type="match status" value="1"/>
</dbReference>
<evidence type="ECO:0000256" key="5">
    <source>
        <dbReference type="ARBA" id="ARBA00022989"/>
    </source>
</evidence>
<sequence length="211" mass="22252">MEFSTWLAFFAASWAISLSPGAGAIAAMSSGLNHGFRRGYFTTFGLVLGILTQIVLVGAGLGALIAASSFGFALVKWLGVAYLVYLGVQQWRAPAKPLVAAAEPGEARAVSLRQLVLRGWAINAVNPKGTVFLLAVVPQFLDMHQSLTSQYTVIGATLCFTDLVVMAGYTALAAKVLSALRSAEHIKTLNRVFGSLFIAAGTLLATFKRAA</sequence>
<evidence type="ECO:0000256" key="6">
    <source>
        <dbReference type="ARBA" id="ARBA00023136"/>
    </source>
</evidence>
<evidence type="ECO:0000256" key="2">
    <source>
        <dbReference type="ARBA" id="ARBA00007928"/>
    </source>
</evidence>
<evidence type="ECO:0000256" key="4">
    <source>
        <dbReference type="ARBA" id="ARBA00022692"/>
    </source>
</evidence>
<gene>
    <name evidence="8" type="ORF">QRD43_01715</name>
</gene>
<feature type="transmembrane region" description="Helical" evidence="7">
    <location>
        <begin position="189"/>
        <end position="207"/>
    </location>
</feature>
<dbReference type="PANTHER" id="PTHR30086:SF14">
    <property type="entry name" value="HOMOSERINE_HOMOSERINE LACTONE EFFLUX PROTEIN"/>
    <property type="match status" value="1"/>
</dbReference>
<keyword evidence="3" id="KW-1003">Cell membrane</keyword>
<keyword evidence="6 7" id="KW-0472">Membrane</keyword>
<keyword evidence="5 7" id="KW-1133">Transmembrane helix</keyword>
<dbReference type="InterPro" id="IPR001123">
    <property type="entry name" value="LeuE-type"/>
</dbReference>
<dbReference type="Pfam" id="PF01810">
    <property type="entry name" value="LysE"/>
    <property type="match status" value="1"/>
</dbReference>
<dbReference type="RefSeq" id="WP_285980743.1">
    <property type="nucleotide sequence ID" value="NZ_JASVDS010000001.1"/>
</dbReference>
<keyword evidence="4 7" id="KW-0812">Transmembrane</keyword>
<dbReference type="EMBL" id="JASVDS010000001">
    <property type="protein sequence ID" value="MDL5030610.1"/>
    <property type="molecule type" value="Genomic_DNA"/>
</dbReference>
<comment type="caution">
    <text evidence="8">The sequence shown here is derived from an EMBL/GenBank/DDBJ whole genome shotgun (WGS) entry which is preliminary data.</text>
</comment>
<organism evidence="8 9">
    <name type="scientific">Roseateles subflavus</name>
    <dbReference type="NCBI Taxonomy" id="3053353"/>
    <lineage>
        <taxon>Bacteria</taxon>
        <taxon>Pseudomonadati</taxon>
        <taxon>Pseudomonadota</taxon>
        <taxon>Betaproteobacteria</taxon>
        <taxon>Burkholderiales</taxon>
        <taxon>Sphaerotilaceae</taxon>
        <taxon>Roseateles</taxon>
    </lineage>
</organism>
<dbReference type="PANTHER" id="PTHR30086">
    <property type="entry name" value="ARGININE EXPORTER PROTEIN ARGO"/>
    <property type="match status" value="1"/>
</dbReference>
<protein>
    <submittedName>
        <fullName evidence="8">LysE family transporter</fullName>
    </submittedName>
</protein>
<feature type="transmembrane region" description="Helical" evidence="7">
    <location>
        <begin position="153"/>
        <end position="177"/>
    </location>
</feature>
<evidence type="ECO:0000256" key="1">
    <source>
        <dbReference type="ARBA" id="ARBA00004651"/>
    </source>
</evidence>
<feature type="transmembrane region" description="Helical" evidence="7">
    <location>
        <begin position="6"/>
        <end position="28"/>
    </location>
</feature>
<evidence type="ECO:0000313" key="9">
    <source>
        <dbReference type="Proteomes" id="UP001238603"/>
    </source>
</evidence>
<dbReference type="Proteomes" id="UP001238603">
    <property type="component" value="Unassembled WGS sequence"/>
</dbReference>
<evidence type="ECO:0000256" key="3">
    <source>
        <dbReference type="ARBA" id="ARBA00022475"/>
    </source>
</evidence>
<feature type="transmembrane region" description="Helical" evidence="7">
    <location>
        <begin position="40"/>
        <end position="64"/>
    </location>
</feature>